<keyword evidence="3" id="KW-1185">Reference proteome</keyword>
<dbReference type="AlphaFoldDB" id="A0AAV5SCM1"/>
<evidence type="ECO:0000313" key="2">
    <source>
        <dbReference type="EMBL" id="GMS80452.1"/>
    </source>
</evidence>
<dbReference type="Proteomes" id="UP001432027">
    <property type="component" value="Unassembled WGS sequence"/>
</dbReference>
<name>A0AAV5SCM1_9BILA</name>
<protein>
    <submittedName>
        <fullName evidence="2">Uncharacterized protein</fullName>
    </submittedName>
</protein>
<evidence type="ECO:0000256" key="1">
    <source>
        <dbReference type="SAM" id="MobiDB-lite"/>
    </source>
</evidence>
<comment type="caution">
    <text evidence="2">The sequence shown here is derived from an EMBL/GenBank/DDBJ whole genome shotgun (WGS) entry which is preliminary data.</text>
</comment>
<organism evidence="2 3">
    <name type="scientific">Pristionchus entomophagus</name>
    <dbReference type="NCBI Taxonomy" id="358040"/>
    <lineage>
        <taxon>Eukaryota</taxon>
        <taxon>Metazoa</taxon>
        <taxon>Ecdysozoa</taxon>
        <taxon>Nematoda</taxon>
        <taxon>Chromadorea</taxon>
        <taxon>Rhabditida</taxon>
        <taxon>Rhabditina</taxon>
        <taxon>Diplogasteromorpha</taxon>
        <taxon>Diplogasteroidea</taxon>
        <taxon>Neodiplogasteridae</taxon>
        <taxon>Pristionchus</taxon>
    </lineage>
</organism>
<accession>A0AAV5SCM1</accession>
<reference evidence="2" key="1">
    <citation type="submission" date="2023-10" db="EMBL/GenBank/DDBJ databases">
        <title>Genome assembly of Pristionchus species.</title>
        <authorList>
            <person name="Yoshida K."/>
            <person name="Sommer R.J."/>
        </authorList>
    </citation>
    <scope>NUCLEOTIDE SEQUENCE</scope>
    <source>
        <strain evidence="2">RS0144</strain>
    </source>
</reference>
<feature type="compositionally biased region" description="Low complexity" evidence="1">
    <location>
        <begin position="39"/>
        <end position="81"/>
    </location>
</feature>
<sequence length="90" mass="9095">MAADVTSNFRIGNNRLLQGDAECTTMVWRRSELSMDDLPSSPSSISPPGSAPSPMSSSPPGSSPSAISSSPSTVSSIVAGSAPSPLGLHH</sequence>
<dbReference type="EMBL" id="BTSX01000001">
    <property type="protein sequence ID" value="GMS80452.1"/>
    <property type="molecule type" value="Genomic_DNA"/>
</dbReference>
<proteinExistence type="predicted"/>
<evidence type="ECO:0000313" key="3">
    <source>
        <dbReference type="Proteomes" id="UP001432027"/>
    </source>
</evidence>
<gene>
    <name evidence="2" type="ORF">PENTCL1PPCAC_2627</name>
</gene>
<feature type="region of interest" description="Disordered" evidence="1">
    <location>
        <begin position="32"/>
        <end position="90"/>
    </location>
</feature>